<dbReference type="RefSeq" id="WP_264308242.1">
    <property type="nucleotide sequence ID" value="NZ_CP109635.1"/>
</dbReference>
<name>A0AA46YQX1_9LACT</name>
<feature type="coiled-coil region" evidence="1">
    <location>
        <begin position="195"/>
        <end position="271"/>
    </location>
</feature>
<reference evidence="2" key="1">
    <citation type="submission" date="2022-10" db="EMBL/GenBank/DDBJ databases">
        <title>Genome assembly of Lactococcus garvieae isolates from cricket gut.</title>
        <authorList>
            <person name="Luecke A.R."/>
            <person name="Brown A.M.V."/>
            <person name="Wakeman C.A."/>
        </authorList>
    </citation>
    <scope>NUCLEOTIDE SEQUENCE</scope>
    <source>
        <strain evidence="2">Alexii-11_2</strain>
    </source>
</reference>
<evidence type="ECO:0000313" key="2">
    <source>
        <dbReference type="EMBL" id="UYT10395.1"/>
    </source>
</evidence>
<dbReference type="EMBL" id="CP109635">
    <property type="protein sequence ID" value="UYT10395.1"/>
    <property type="molecule type" value="Genomic_DNA"/>
</dbReference>
<evidence type="ECO:0000256" key="1">
    <source>
        <dbReference type="SAM" id="Coils"/>
    </source>
</evidence>
<evidence type="ECO:0000313" key="3">
    <source>
        <dbReference type="Proteomes" id="UP001164042"/>
    </source>
</evidence>
<protein>
    <submittedName>
        <fullName evidence="2">DUF2326 domain-containing protein</fullName>
    </submittedName>
</protein>
<gene>
    <name evidence="2" type="ORF">OF801_00205</name>
</gene>
<dbReference type="InterPro" id="IPR027417">
    <property type="entry name" value="P-loop_NTPase"/>
</dbReference>
<organism evidence="2 3">
    <name type="scientific">Lactococcus garvieae</name>
    <dbReference type="NCBI Taxonomy" id="1363"/>
    <lineage>
        <taxon>Bacteria</taxon>
        <taxon>Bacillati</taxon>
        <taxon>Bacillota</taxon>
        <taxon>Bacilli</taxon>
        <taxon>Lactobacillales</taxon>
        <taxon>Streptococcaceae</taxon>
        <taxon>Lactococcus</taxon>
    </lineage>
</organism>
<dbReference type="Proteomes" id="UP001164042">
    <property type="component" value="Chromosome"/>
</dbReference>
<proteinExistence type="predicted"/>
<dbReference type="Gene3D" id="3.40.50.300">
    <property type="entry name" value="P-loop containing nucleotide triphosphate hydrolases"/>
    <property type="match status" value="1"/>
</dbReference>
<dbReference type="AlphaFoldDB" id="A0AA46YQX1"/>
<keyword evidence="1" id="KW-0175">Coiled coil</keyword>
<accession>A0AA46YQX1</accession>
<dbReference type="SUPFAM" id="SSF52540">
    <property type="entry name" value="P-loop containing nucleoside triphosphate hydrolases"/>
    <property type="match status" value="1"/>
</dbReference>
<sequence>MFIKQLIIKETYPTTKNIRDITFQKGMNFIVDAGKDQQKGNAVGKTTILRLIDICLGARDRKYIYNDFETNQTNKVLRDYIFKSKIFVDLIVGKDMVSTENDIVLSVGLFERAKRYINGEEQPYSRYLEELNKIFFDNNTNVPTFRQLIHMFVRINQKNDNNKFLEFLERASNDTYENIYSYLFELQEQSVGNEILSLKKELSAKEKELSNFSNLNNIKSVDVINQKILLLETQIEDLNKQMDVLINSKKFKENEEKISEIKIEYADFNDKLDLLLFKRQRVVTILEEAQEEVSQSIDINNDILLDFYKETLNLIGDLHKEFGELVTFNEQLAQNKVNYFRVRLLKLDDNIAELKKSKEKLLKEHSNIIMLIEDNKIDEYTNLQKDLAEYNKELGKSKSIQEIYRYLEEEVEEYKESLNKAEESSSIVDANIGIFNTEFTKYSSQTNGEPFMLYKKDKGFPLGIDYVKSSLSTGTRKSLIIAFDLAYQKLAEILGKSVPNFIIHDIIEIVDKVALNSIIDIVNSLDTQYIVAVLKEKIEGNEKIVDEDIVEVLSESNKPFGI</sequence>
<feature type="coiled-coil region" evidence="1">
    <location>
        <begin position="344"/>
        <end position="424"/>
    </location>
</feature>